<protein>
    <recommendedName>
        <fullName evidence="3">17 kDa surface antigen</fullName>
    </recommendedName>
</protein>
<evidence type="ECO:0000313" key="7">
    <source>
        <dbReference type="EMBL" id="GAA0621683.1"/>
    </source>
</evidence>
<evidence type="ECO:0000259" key="6">
    <source>
        <dbReference type="Pfam" id="PF05433"/>
    </source>
</evidence>
<dbReference type="PROSITE" id="PS51257">
    <property type="entry name" value="PROKAR_LIPOPROTEIN"/>
    <property type="match status" value="1"/>
</dbReference>
<evidence type="ECO:0000256" key="4">
    <source>
        <dbReference type="ARBA" id="ARBA00023288"/>
    </source>
</evidence>
<keyword evidence="5" id="KW-0732">Signal</keyword>
<evidence type="ECO:0000256" key="3">
    <source>
        <dbReference type="ARBA" id="ARBA00015281"/>
    </source>
</evidence>
<keyword evidence="8" id="KW-1185">Reference proteome</keyword>
<gene>
    <name evidence="7" type="ORF">GCM10009422_16840</name>
</gene>
<comment type="caution">
    <text evidence="7">The sequence shown here is derived from an EMBL/GenBank/DDBJ whole genome shotgun (WGS) entry which is preliminary data.</text>
</comment>
<dbReference type="InterPro" id="IPR008816">
    <property type="entry name" value="Gly_zipper_2TM_dom"/>
</dbReference>
<evidence type="ECO:0000313" key="8">
    <source>
        <dbReference type="Proteomes" id="UP001501352"/>
    </source>
</evidence>
<comment type="similarity">
    <text evidence="2">Belongs to the rickettsiale 17 kDa surface antigen family.</text>
</comment>
<sequence>MRTLITLTAVAASGLVLASCATTDGYASACERDYARNRERATAAGGLLGAAVGAAVAGSDDREKGAAIGAAVGAVLGNQLSAEDDPCGYGFGGYNRDGRYGYDRVYRDGYPRRW</sequence>
<name>A0ABN1GWF6_9CAUL</name>
<dbReference type="EMBL" id="BAAAGA010000004">
    <property type="protein sequence ID" value="GAA0621683.1"/>
    <property type="molecule type" value="Genomic_DNA"/>
</dbReference>
<comment type="subcellular location">
    <subcellularLocation>
        <location evidence="1">Cell outer membrane</location>
        <topology evidence="1">Lipid-anchor</topology>
    </subcellularLocation>
</comment>
<organism evidence="7 8">
    <name type="scientific">Brevundimonas kwangchunensis</name>
    <dbReference type="NCBI Taxonomy" id="322163"/>
    <lineage>
        <taxon>Bacteria</taxon>
        <taxon>Pseudomonadati</taxon>
        <taxon>Pseudomonadota</taxon>
        <taxon>Alphaproteobacteria</taxon>
        <taxon>Caulobacterales</taxon>
        <taxon>Caulobacteraceae</taxon>
        <taxon>Brevundimonas</taxon>
    </lineage>
</organism>
<feature type="domain" description="Glycine zipper 2TM" evidence="6">
    <location>
        <begin position="42"/>
        <end position="80"/>
    </location>
</feature>
<dbReference type="Pfam" id="PF05433">
    <property type="entry name" value="Rick_17kDa_Anti"/>
    <property type="match status" value="1"/>
</dbReference>
<feature type="chain" id="PRO_5047395626" description="17 kDa surface antigen" evidence="5">
    <location>
        <begin position="19"/>
        <end position="114"/>
    </location>
</feature>
<evidence type="ECO:0000256" key="1">
    <source>
        <dbReference type="ARBA" id="ARBA00004459"/>
    </source>
</evidence>
<dbReference type="RefSeq" id="WP_343792676.1">
    <property type="nucleotide sequence ID" value="NZ_BAAAGA010000004.1"/>
</dbReference>
<evidence type="ECO:0000256" key="2">
    <source>
        <dbReference type="ARBA" id="ARBA00008681"/>
    </source>
</evidence>
<feature type="signal peptide" evidence="5">
    <location>
        <begin position="1"/>
        <end position="18"/>
    </location>
</feature>
<proteinExistence type="inferred from homology"/>
<keyword evidence="4" id="KW-0449">Lipoprotein</keyword>
<dbReference type="Proteomes" id="UP001501352">
    <property type="component" value="Unassembled WGS sequence"/>
</dbReference>
<accession>A0ABN1GWF6</accession>
<reference evidence="7 8" key="1">
    <citation type="journal article" date="2019" name="Int. J. Syst. Evol. Microbiol.">
        <title>The Global Catalogue of Microorganisms (GCM) 10K type strain sequencing project: providing services to taxonomists for standard genome sequencing and annotation.</title>
        <authorList>
            <consortium name="The Broad Institute Genomics Platform"/>
            <consortium name="The Broad Institute Genome Sequencing Center for Infectious Disease"/>
            <person name="Wu L."/>
            <person name="Ma J."/>
        </authorList>
    </citation>
    <scope>NUCLEOTIDE SEQUENCE [LARGE SCALE GENOMIC DNA]</scope>
    <source>
        <strain evidence="7 8">JCM 12928</strain>
    </source>
</reference>
<evidence type="ECO:0000256" key="5">
    <source>
        <dbReference type="SAM" id="SignalP"/>
    </source>
</evidence>